<evidence type="ECO:0000313" key="2">
    <source>
        <dbReference type="EMBL" id="MBX37574.1"/>
    </source>
</evidence>
<evidence type="ECO:0000256" key="1">
    <source>
        <dbReference type="SAM" id="MobiDB-lite"/>
    </source>
</evidence>
<dbReference type="EMBL" id="GGEC01057090">
    <property type="protein sequence ID" value="MBX37574.1"/>
    <property type="molecule type" value="Transcribed_RNA"/>
</dbReference>
<protein>
    <submittedName>
        <fullName evidence="2">Uncharacterized protein</fullName>
    </submittedName>
</protein>
<proteinExistence type="predicted"/>
<sequence length="61" mass="7172">MKGYDQWERKGEQHRLGCGAVRISEPDRCLKSHTPVNLQSRKRAFQLLPGRQTRPIRFPQL</sequence>
<accession>A0A2P2N511</accession>
<organism evidence="2">
    <name type="scientific">Rhizophora mucronata</name>
    <name type="common">Asiatic mangrove</name>
    <dbReference type="NCBI Taxonomy" id="61149"/>
    <lineage>
        <taxon>Eukaryota</taxon>
        <taxon>Viridiplantae</taxon>
        <taxon>Streptophyta</taxon>
        <taxon>Embryophyta</taxon>
        <taxon>Tracheophyta</taxon>
        <taxon>Spermatophyta</taxon>
        <taxon>Magnoliopsida</taxon>
        <taxon>eudicotyledons</taxon>
        <taxon>Gunneridae</taxon>
        <taxon>Pentapetalae</taxon>
        <taxon>rosids</taxon>
        <taxon>fabids</taxon>
        <taxon>Malpighiales</taxon>
        <taxon>Rhizophoraceae</taxon>
        <taxon>Rhizophora</taxon>
    </lineage>
</organism>
<reference evidence="2" key="1">
    <citation type="submission" date="2018-02" db="EMBL/GenBank/DDBJ databases">
        <title>Rhizophora mucronata_Transcriptome.</title>
        <authorList>
            <person name="Meera S.P."/>
            <person name="Sreeshan A."/>
            <person name="Augustine A."/>
        </authorList>
    </citation>
    <scope>NUCLEOTIDE SEQUENCE</scope>
    <source>
        <tissue evidence="2">Leaf</tissue>
    </source>
</reference>
<dbReference type="AlphaFoldDB" id="A0A2P2N511"/>
<feature type="region of interest" description="Disordered" evidence="1">
    <location>
        <begin position="41"/>
        <end position="61"/>
    </location>
</feature>
<name>A0A2P2N511_RHIMU</name>